<feature type="domain" description="Sulfotransferase" evidence="1">
    <location>
        <begin position="82"/>
        <end position="240"/>
    </location>
</feature>
<accession>A0ABS5EKM4</accession>
<gene>
    <name evidence="2" type="ORF">GXW78_15930</name>
</gene>
<proteinExistence type="predicted"/>
<dbReference type="Pfam" id="PF00685">
    <property type="entry name" value="Sulfotransfer_1"/>
    <property type="match status" value="1"/>
</dbReference>
<organism evidence="2 3">
    <name type="scientific">Neoroseomonas terrae</name>
    <dbReference type="NCBI Taxonomy" id="424799"/>
    <lineage>
        <taxon>Bacteria</taxon>
        <taxon>Pseudomonadati</taxon>
        <taxon>Pseudomonadota</taxon>
        <taxon>Alphaproteobacteria</taxon>
        <taxon>Acetobacterales</taxon>
        <taxon>Acetobacteraceae</taxon>
        <taxon>Neoroseomonas</taxon>
    </lineage>
</organism>
<name>A0ABS5EKM4_9PROT</name>
<dbReference type="Gene3D" id="3.40.50.300">
    <property type="entry name" value="P-loop containing nucleotide triphosphate hydrolases"/>
    <property type="match status" value="1"/>
</dbReference>
<keyword evidence="3" id="KW-1185">Reference proteome</keyword>
<protein>
    <submittedName>
        <fullName evidence="2">Sulfotransferase domain-containing protein</fullName>
    </submittedName>
</protein>
<reference evidence="3" key="1">
    <citation type="journal article" date="2021" name="Syst. Appl. Microbiol.">
        <title>Roseomonas hellenica sp. nov., isolated from roots of wild-growing Alkanna tinctoria.</title>
        <authorList>
            <person name="Rat A."/>
            <person name="Naranjo H.D."/>
            <person name="Lebbe L."/>
            <person name="Cnockaert M."/>
            <person name="Krigas N."/>
            <person name="Grigoriadou K."/>
            <person name="Maloupa E."/>
            <person name="Willems A."/>
        </authorList>
    </citation>
    <scope>NUCLEOTIDE SEQUENCE [LARGE SCALE GENOMIC DNA]</scope>
    <source>
        <strain evidence="3">LMG 31159</strain>
    </source>
</reference>
<dbReference type="Proteomes" id="UP000698752">
    <property type="component" value="Unassembled WGS sequence"/>
</dbReference>
<evidence type="ECO:0000259" key="1">
    <source>
        <dbReference type="Pfam" id="PF00685"/>
    </source>
</evidence>
<sequence length="250" mass="29040">MTEDLPNPAPEASGERPKMVVGTFHKTGTWLMIGIFSRICKELGYRMWMRGTEKTRDEWDLFLDPLSRFDPCHLEGNFRGTVVIRDPRDVIISGAFYHSRLKKGQNDAWVHLPSPAYDGMTYQEKLNSLPSDEARFAFEMDNMGGRTIERMQRFVSLRPEFRLTRFEDLVTDEELFEFHRVFAWLGIRGEHLGPALAIAYAQSLFSGRRRTSHIRSGQPQQWREHFTPALHARFREKFGDVAERLGYPAA</sequence>
<dbReference type="SUPFAM" id="SSF52540">
    <property type="entry name" value="P-loop containing nucleoside triphosphate hydrolases"/>
    <property type="match status" value="1"/>
</dbReference>
<evidence type="ECO:0000313" key="2">
    <source>
        <dbReference type="EMBL" id="MBR0651162.1"/>
    </source>
</evidence>
<dbReference type="EMBL" id="JAAEDI010000016">
    <property type="protein sequence ID" value="MBR0651162.1"/>
    <property type="molecule type" value="Genomic_DNA"/>
</dbReference>
<dbReference type="RefSeq" id="WP_211869829.1">
    <property type="nucleotide sequence ID" value="NZ_JAAEDI010000016.1"/>
</dbReference>
<dbReference type="InterPro" id="IPR027417">
    <property type="entry name" value="P-loop_NTPase"/>
</dbReference>
<dbReference type="InterPro" id="IPR000863">
    <property type="entry name" value="Sulfotransferase_dom"/>
</dbReference>
<evidence type="ECO:0000313" key="3">
    <source>
        <dbReference type="Proteomes" id="UP000698752"/>
    </source>
</evidence>
<comment type="caution">
    <text evidence="2">The sequence shown here is derived from an EMBL/GenBank/DDBJ whole genome shotgun (WGS) entry which is preliminary data.</text>
</comment>